<name>A0A157NZP3_9BORD</name>
<dbReference type="Gene3D" id="3.40.50.2300">
    <property type="match status" value="1"/>
</dbReference>
<sequence length="197" mass="21519">MSVNEPEFLTTKAAAALIGVSVRTVQLWVEAGLLQAWKTEGGHRRIARASVDELLRRRAEEAGRPAPGDGGPLRVVVVEDDVHLQTLYELTLTSLPFPLELKMAGDGFSGLMRIGQFRPHVIIADLNLPGLDGFRMIRALREAPESRDAELYVVSALTPEDIRDRGGLPQGVSSLSKPVPMSALESLMHQAHERLNA</sequence>
<dbReference type="InterPro" id="IPR050595">
    <property type="entry name" value="Bact_response_regulator"/>
</dbReference>
<dbReference type="PROSITE" id="PS50110">
    <property type="entry name" value="RESPONSE_REGULATORY"/>
    <property type="match status" value="1"/>
</dbReference>
<feature type="domain" description="Response regulatory" evidence="3">
    <location>
        <begin position="74"/>
        <end position="192"/>
    </location>
</feature>
<evidence type="ECO:0000259" key="3">
    <source>
        <dbReference type="PROSITE" id="PS50110"/>
    </source>
</evidence>
<dbReference type="GO" id="GO:0004016">
    <property type="term" value="F:adenylate cyclase activity"/>
    <property type="evidence" value="ECO:0007669"/>
    <property type="project" value="UniProtKB-EC"/>
</dbReference>
<dbReference type="InterPro" id="IPR010093">
    <property type="entry name" value="SinI_DNA-bd"/>
</dbReference>
<dbReference type="SUPFAM" id="SSF52172">
    <property type="entry name" value="CheY-like"/>
    <property type="match status" value="1"/>
</dbReference>
<keyword evidence="4" id="KW-0456">Lyase</keyword>
<reference evidence="4 5" key="1">
    <citation type="submission" date="2016-03" db="EMBL/GenBank/DDBJ databases">
        <authorList>
            <consortium name="Pathogen Informatics"/>
        </authorList>
    </citation>
    <scope>NUCLEOTIDE SEQUENCE [LARGE SCALE GENOMIC DNA]</scope>
    <source>
        <strain evidence="4 5">NCTC13364</strain>
    </source>
</reference>
<dbReference type="SMART" id="SM00448">
    <property type="entry name" value="REC"/>
    <property type="match status" value="1"/>
</dbReference>
<dbReference type="InterPro" id="IPR011006">
    <property type="entry name" value="CheY-like_superfamily"/>
</dbReference>
<dbReference type="SUPFAM" id="SSF46955">
    <property type="entry name" value="Putative DNA-binding domain"/>
    <property type="match status" value="1"/>
</dbReference>
<dbReference type="Pfam" id="PF00072">
    <property type="entry name" value="Response_reg"/>
    <property type="match status" value="1"/>
</dbReference>
<feature type="modified residue" description="4-aspartylphosphate" evidence="2">
    <location>
        <position position="125"/>
    </location>
</feature>
<dbReference type="RefSeq" id="WP_412778716.1">
    <property type="nucleotide sequence ID" value="NZ_FKBS01000014.1"/>
</dbReference>
<dbReference type="AlphaFoldDB" id="A0A157NZP3"/>
<organism evidence="4 5">
    <name type="scientific">Bordetella ansorpii</name>
    <dbReference type="NCBI Taxonomy" id="288768"/>
    <lineage>
        <taxon>Bacteria</taxon>
        <taxon>Pseudomonadati</taxon>
        <taxon>Pseudomonadota</taxon>
        <taxon>Betaproteobacteria</taxon>
        <taxon>Burkholderiales</taxon>
        <taxon>Alcaligenaceae</taxon>
        <taxon>Bordetella</taxon>
    </lineage>
</organism>
<dbReference type="PANTHER" id="PTHR44591">
    <property type="entry name" value="STRESS RESPONSE REGULATOR PROTEIN 1"/>
    <property type="match status" value="1"/>
</dbReference>
<dbReference type="Pfam" id="PF12728">
    <property type="entry name" value="HTH_17"/>
    <property type="match status" value="1"/>
</dbReference>
<dbReference type="NCBIfam" id="TIGR01764">
    <property type="entry name" value="excise"/>
    <property type="match status" value="1"/>
</dbReference>
<dbReference type="EMBL" id="FKBS01000014">
    <property type="protein sequence ID" value="SAI26219.1"/>
    <property type="molecule type" value="Genomic_DNA"/>
</dbReference>
<dbReference type="InterPro" id="IPR001789">
    <property type="entry name" value="Sig_transdc_resp-reg_receiver"/>
</dbReference>
<evidence type="ECO:0000256" key="1">
    <source>
        <dbReference type="ARBA" id="ARBA00022553"/>
    </source>
</evidence>
<protein>
    <submittedName>
        <fullName evidence="4">Signaling/response regulator protein</fullName>
        <ecNumber evidence="4">4.6.1.1</ecNumber>
    </submittedName>
</protein>
<dbReference type="InterPro" id="IPR041657">
    <property type="entry name" value="HTH_17"/>
</dbReference>
<evidence type="ECO:0000313" key="5">
    <source>
        <dbReference type="Proteomes" id="UP000077037"/>
    </source>
</evidence>
<dbReference type="GO" id="GO:0003677">
    <property type="term" value="F:DNA binding"/>
    <property type="evidence" value="ECO:0007669"/>
    <property type="project" value="InterPro"/>
</dbReference>
<dbReference type="PANTHER" id="PTHR44591:SF3">
    <property type="entry name" value="RESPONSE REGULATORY DOMAIN-CONTAINING PROTEIN"/>
    <property type="match status" value="1"/>
</dbReference>
<accession>A0A157NZP3</accession>
<dbReference type="CDD" id="cd04762">
    <property type="entry name" value="HTH_MerR-trunc"/>
    <property type="match status" value="1"/>
</dbReference>
<keyword evidence="1 2" id="KW-0597">Phosphoprotein</keyword>
<gene>
    <name evidence="4" type="primary">wspR_1</name>
    <name evidence="4" type="ORF">SAMEA1982600_02066</name>
</gene>
<dbReference type="CDD" id="cd00156">
    <property type="entry name" value="REC"/>
    <property type="match status" value="1"/>
</dbReference>
<evidence type="ECO:0000256" key="2">
    <source>
        <dbReference type="PROSITE-ProRule" id="PRU00169"/>
    </source>
</evidence>
<evidence type="ECO:0000313" key="4">
    <source>
        <dbReference type="EMBL" id="SAI26219.1"/>
    </source>
</evidence>
<dbReference type="Proteomes" id="UP000077037">
    <property type="component" value="Unassembled WGS sequence"/>
</dbReference>
<dbReference type="InterPro" id="IPR009061">
    <property type="entry name" value="DNA-bd_dom_put_sf"/>
</dbReference>
<dbReference type="EC" id="4.6.1.1" evidence="4"/>
<dbReference type="Gene3D" id="1.10.1660.10">
    <property type="match status" value="1"/>
</dbReference>
<proteinExistence type="predicted"/>
<dbReference type="GO" id="GO:0000160">
    <property type="term" value="P:phosphorelay signal transduction system"/>
    <property type="evidence" value="ECO:0007669"/>
    <property type="project" value="InterPro"/>
</dbReference>